<keyword evidence="6" id="KW-0926">Vacuole</keyword>
<keyword evidence="3 6" id="KW-0812">Transmembrane</keyword>
<dbReference type="Pfam" id="PF11700">
    <property type="entry name" value="ATG22"/>
    <property type="match status" value="1"/>
</dbReference>
<keyword evidence="4 6" id="KW-1133">Transmembrane helix</keyword>
<dbReference type="GO" id="GO:0006914">
    <property type="term" value="P:autophagy"/>
    <property type="evidence" value="ECO:0007669"/>
    <property type="project" value="UniProtKB-KW"/>
</dbReference>
<feature type="transmembrane region" description="Helical" evidence="6">
    <location>
        <begin position="373"/>
        <end position="394"/>
    </location>
</feature>
<keyword evidence="6" id="KW-0072">Autophagy</keyword>
<evidence type="ECO:0000313" key="8">
    <source>
        <dbReference type="EMBL" id="KAK7032307.1"/>
    </source>
</evidence>
<reference evidence="8 9" key="1">
    <citation type="submission" date="2024-01" db="EMBL/GenBank/DDBJ databases">
        <title>A draft genome for a cacao thread blight-causing isolate of Paramarasmius palmivorus.</title>
        <authorList>
            <person name="Baruah I.K."/>
            <person name="Bukari Y."/>
            <person name="Amoako-Attah I."/>
            <person name="Meinhardt L.W."/>
            <person name="Bailey B.A."/>
            <person name="Cohen S.P."/>
        </authorList>
    </citation>
    <scope>NUCLEOTIDE SEQUENCE [LARGE SCALE GENOMIC DNA]</scope>
    <source>
        <strain evidence="8 9">GH-12</strain>
    </source>
</reference>
<organism evidence="8 9">
    <name type="scientific">Paramarasmius palmivorus</name>
    <dbReference type="NCBI Taxonomy" id="297713"/>
    <lineage>
        <taxon>Eukaryota</taxon>
        <taxon>Fungi</taxon>
        <taxon>Dikarya</taxon>
        <taxon>Basidiomycota</taxon>
        <taxon>Agaricomycotina</taxon>
        <taxon>Agaricomycetes</taxon>
        <taxon>Agaricomycetidae</taxon>
        <taxon>Agaricales</taxon>
        <taxon>Marasmiineae</taxon>
        <taxon>Marasmiaceae</taxon>
        <taxon>Paramarasmius</taxon>
    </lineage>
</organism>
<dbReference type="EMBL" id="JAYKXP010000066">
    <property type="protein sequence ID" value="KAK7032307.1"/>
    <property type="molecule type" value="Genomic_DNA"/>
</dbReference>
<feature type="transmembrane region" description="Helical" evidence="6">
    <location>
        <begin position="261"/>
        <end position="283"/>
    </location>
</feature>
<dbReference type="Proteomes" id="UP001383192">
    <property type="component" value="Unassembled WGS sequence"/>
</dbReference>
<dbReference type="PANTHER" id="PTHR23519">
    <property type="entry name" value="AUTOPHAGY-RELATED PROTEIN 22"/>
    <property type="match status" value="1"/>
</dbReference>
<sequence>MPHSNSLDGTNSKSPEVAQDSAQKIPEAAEEIEPSKWTTTRWELWSYYLFYVGNNGLSGFNFGPSQFQNLLFLAGYDPSGPPFSNTCGDAGCVLPYLGKVRDVNSIVLLTNGISFAIQAVLLLMIGAWADYGTWRPNITIFFTLLAVGVSFGWLGVDDPSQWKAGIALYILGIDNCALTFWTAAFPGLARDLPEVKESLSEVKDGTKSLESHAQLTSLSRNRISNMSFTICSVGEVIILAVMVGILKGLKSDESTENNTKAFSVLIAFAGGVWLLCALPWFILEKRRPGLHLPPGTNLLTIGFKQTYVAFRECMRLKQTFLYLIFYFLMGDVLNTTVTVIATLQNRQVAEALYDNALINQTFFSVVSYSTLQLTLLLIVGIVAQALGIYAFWFVQKRYKIATKSVREYEFHVDIHANFVGPLIVADAYVQCILDHSKLQYHSGCCNDNLILPPQSQILTIWGLIGIHTDKFGFKHVWEIWGVFSTLFLYMVNVEKSHIECEEFIKAEADRKAFDAGASSSGSTVASAYTGDADLKMAEV</sequence>
<dbReference type="GO" id="GO:0005774">
    <property type="term" value="C:vacuolar membrane"/>
    <property type="evidence" value="ECO:0007669"/>
    <property type="project" value="UniProtKB-SubCell"/>
</dbReference>
<proteinExistence type="inferred from homology"/>
<feature type="transmembrane region" description="Helical" evidence="6">
    <location>
        <begin position="136"/>
        <end position="154"/>
    </location>
</feature>
<evidence type="ECO:0000256" key="4">
    <source>
        <dbReference type="ARBA" id="ARBA00022989"/>
    </source>
</evidence>
<evidence type="ECO:0000256" key="5">
    <source>
        <dbReference type="ARBA" id="ARBA00023136"/>
    </source>
</evidence>
<evidence type="ECO:0000256" key="2">
    <source>
        <dbReference type="ARBA" id="ARBA00022448"/>
    </source>
</evidence>
<evidence type="ECO:0000256" key="3">
    <source>
        <dbReference type="ARBA" id="ARBA00022692"/>
    </source>
</evidence>
<evidence type="ECO:0000256" key="1">
    <source>
        <dbReference type="ARBA" id="ARBA00004127"/>
    </source>
</evidence>
<comment type="subcellular location">
    <subcellularLocation>
        <location evidence="1">Endomembrane system</location>
        <topology evidence="1">Multi-pass membrane protein</topology>
    </subcellularLocation>
    <subcellularLocation>
        <location evidence="6">Vacuole membrane</location>
        <topology evidence="6">Multi-pass membrane protein</topology>
    </subcellularLocation>
</comment>
<dbReference type="AlphaFoldDB" id="A0AAW0C102"/>
<dbReference type="GO" id="GO:0006865">
    <property type="term" value="P:amino acid transport"/>
    <property type="evidence" value="ECO:0007669"/>
    <property type="project" value="UniProtKB-KW"/>
</dbReference>
<keyword evidence="9" id="KW-1185">Reference proteome</keyword>
<feature type="transmembrane region" description="Helical" evidence="6">
    <location>
        <begin position="106"/>
        <end position="129"/>
    </location>
</feature>
<feature type="transmembrane region" description="Helical" evidence="6">
    <location>
        <begin position="228"/>
        <end position="249"/>
    </location>
</feature>
<evidence type="ECO:0000256" key="7">
    <source>
        <dbReference type="SAM" id="MobiDB-lite"/>
    </source>
</evidence>
<evidence type="ECO:0000313" key="9">
    <source>
        <dbReference type="Proteomes" id="UP001383192"/>
    </source>
</evidence>
<feature type="transmembrane region" description="Helical" evidence="6">
    <location>
        <begin position="320"/>
        <end position="343"/>
    </location>
</feature>
<protein>
    <recommendedName>
        <fullName evidence="6">Autophagy-related protein</fullName>
    </recommendedName>
</protein>
<comment type="similarity">
    <text evidence="6">Belongs to the ATG22 family.</text>
</comment>
<dbReference type="GO" id="GO:0012505">
    <property type="term" value="C:endomembrane system"/>
    <property type="evidence" value="ECO:0007669"/>
    <property type="project" value="UniProtKB-SubCell"/>
</dbReference>
<evidence type="ECO:0000256" key="6">
    <source>
        <dbReference type="RuleBase" id="RU363073"/>
    </source>
</evidence>
<feature type="region of interest" description="Disordered" evidence="7">
    <location>
        <begin position="1"/>
        <end position="32"/>
    </location>
</feature>
<comment type="caution">
    <text evidence="8">The sequence shown here is derived from an EMBL/GenBank/DDBJ whole genome shotgun (WGS) entry which is preliminary data.</text>
</comment>
<dbReference type="InterPro" id="IPR050495">
    <property type="entry name" value="ATG22/LtaA_families"/>
</dbReference>
<comment type="caution">
    <text evidence="6">Lacks conserved residue(s) required for the propagation of feature annotation.</text>
</comment>
<name>A0AAW0C102_9AGAR</name>
<keyword evidence="5 6" id="KW-0472">Membrane</keyword>
<dbReference type="PANTHER" id="PTHR23519:SF5">
    <property type="entry name" value="AUTOPHAGY-RELATED PROTEIN"/>
    <property type="match status" value="1"/>
</dbReference>
<comment type="function">
    <text evidence="6">Vacuolar effluxer which mediate the efflux of amino acids resulting from autophagic degradation. The release of autophagic amino acids allows the maintenance of protein synthesis and viability during nitrogen starvation.</text>
</comment>
<keyword evidence="6" id="KW-0029">Amino-acid transport</keyword>
<keyword evidence="2 6" id="KW-0813">Transport</keyword>
<feature type="compositionally biased region" description="Polar residues" evidence="7">
    <location>
        <begin position="1"/>
        <end position="14"/>
    </location>
</feature>
<gene>
    <name evidence="8" type="ORF">VNI00_013266</name>
</gene>
<dbReference type="InterPro" id="IPR024671">
    <property type="entry name" value="Atg22-like"/>
</dbReference>
<accession>A0AAW0C102</accession>